<reference evidence="1 2" key="1">
    <citation type="submission" date="2018-11" db="EMBL/GenBank/DDBJ databases">
        <authorList>
            <consortium name="Pathogen Informatics"/>
        </authorList>
    </citation>
    <scope>NUCLEOTIDE SEQUENCE [LARGE SCALE GENOMIC DNA]</scope>
</reference>
<proteinExistence type="predicted"/>
<accession>A0A183FIB3</accession>
<dbReference type="Proteomes" id="UP000050761">
    <property type="component" value="Unassembled WGS sequence"/>
</dbReference>
<evidence type="ECO:0000313" key="3">
    <source>
        <dbReference type="WBParaSite" id="HPBE_0000661601-mRNA-1"/>
    </source>
</evidence>
<organism evidence="2 3">
    <name type="scientific">Heligmosomoides polygyrus</name>
    <name type="common">Parasitic roundworm</name>
    <dbReference type="NCBI Taxonomy" id="6339"/>
    <lineage>
        <taxon>Eukaryota</taxon>
        <taxon>Metazoa</taxon>
        <taxon>Ecdysozoa</taxon>
        <taxon>Nematoda</taxon>
        <taxon>Chromadorea</taxon>
        <taxon>Rhabditida</taxon>
        <taxon>Rhabditina</taxon>
        <taxon>Rhabditomorpha</taxon>
        <taxon>Strongyloidea</taxon>
        <taxon>Heligmosomidae</taxon>
        <taxon>Heligmosomoides</taxon>
    </lineage>
</organism>
<sequence>MNPAPERLHSQRLTIARRSCYVRHTDCCSNVVVVDVDGAMSICRSDCHRLQTHDPIASLDNFLLRSRNRAKQTATAS</sequence>
<accession>A0A3P7Y842</accession>
<dbReference type="WBParaSite" id="HPBE_0000661601-mRNA-1">
    <property type="protein sequence ID" value="HPBE_0000661601-mRNA-1"/>
    <property type="gene ID" value="HPBE_0000661601"/>
</dbReference>
<evidence type="ECO:0000313" key="2">
    <source>
        <dbReference type="Proteomes" id="UP000050761"/>
    </source>
</evidence>
<evidence type="ECO:0000313" key="1">
    <source>
        <dbReference type="EMBL" id="VDO69047.1"/>
    </source>
</evidence>
<reference evidence="3" key="2">
    <citation type="submission" date="2019-09" db="UniProtKB">
        <authorList>
            <consortium name="WormBaseParasite"/>
        </authorList>
    </citation>
    <scope>IDENTIFICATION</scope>
</reference>
<dbReference type="AlphaFoldDB" id="A0A183FIB3"/>
<dbReference type="EMBL" id="UZAH01025704">
    <property type="protein sequence ID" value="VDO69047.1"/>
    <property type="molecule type" value="Genomic_DNA"/>
</dbReference>
<keyword evidence="2" id="KW-1185">Reference proteome</keyword>
<protein>
    <submittedName>
        <fullName evidence="3">DUF1652 domain-containing protein</fullName>
    </submittedName>
</protein>
<gene>
    <name evidence="1" type="ORF">HPBE_LOCUS6617</name>
</gene>
<name>A0A183FIB3_HELPZ</name>